<protein>
    <submittedName>
        <fullName evidence="2">Yip1 domain protein</fullName>
    </submittedName>
</protein>
<dbReference type="PATRIC" id="fig|935700.4.peg.368"/>
<comment type="caution">
    <text evidence="2">The sequence shown here is derived from an EMBL/GenBank/DDBJ whole genome shotgun (WGS) entry which is preliminary data.</text>
</comment>
<organism evidence="2 3">
    <name type="scientific">Jannaschia aquimarina</name>
    <dbReference type="NCBI Taxonomy" id="935700"/>
    <lineage>
        <taxon>Bacteria</taxon>
        <taxon>Pseudomonadati</taxon>
        <taxon>Pseudomonadota</taxon>
        <taxon>Alphaproteobacteria</taxon>
        <taxon>Rhodobacterales</taxon>
        <taxon>Roseobacteraceae</taxon>
        <taxon>Jannaschia</taxon>
    </lineage>
</organism>
<feature type="transmembrane region" description="Helical" evidence="1">
    <location>
        <begin position="94"/>
        <end position="119"/>
    </location>
</feature>
<evidence type="ECO:0000313" key="2">
    <source>
        <dbReference type="EMBL" id="KIT17890.1"/>
    </source>
</evidence>
<evidence type="ECO:0000313" key="3">
    <source>
        <dbReference type="Proteomes" id="UP000032232"/>
    </source>
</evidence>
<name>A0A0D1EQJ6_9RHOB</name>
<gene>
    <name evidence="2" type="ORF">jaqu_03440</name>
</gene>
<evidence type="ECO:0000256" key="1">
    <source>
        <dbReference type="SAM" id="Phobius"/>
    </source>
</evidence>
<dbReference type="RefSeq" id="WP_052500717.1">
    <property type="nucleotide sequence ID" value="NZ_FZPF01000006.1"/>
</dbReference>
<dbReference type="EMBL" id="JYFE01000010">
    <property type="protein sequence ID" value="KIT17890.1"/>
    <property type="molecule type" value="Genomic_DNA"/>
</dbReference>
<keyword evidence="1" id="KW-0812">Transmembrane</keyword>
<proteinExistence type="predicted"/>
<dbReference type="OrthoDB" id="7771437at2"/>
<sequence>MAISRDIPRAWIRPATVMGERLKHGANDRIAFVYVAVGTVLGFVAQLPVLVRRSREPDPVLDAAIVEEAGDARILAVPADLAQAKFEAMVSGALLGWIFLMPLILYAVAMVSHWIARLVGGKGTALRARIALFWSFLVITPGLLLAGLTTGFVGPGPAANAVGIVTICAFIWVWVNSIYVAERPE</sequence>
<keyword evidence="1" id="KW-1133">Transmembrane helix</keyword>
<dbReference type="STRING" id="935700.jaqu_03440"/>
<keyword evidence="1" id="KW-0472">Membrane</keyword>
<keyword evidence="3" id="KW-1185">Reference proteome</keyword>
<accession>A0A0D1EQJ6</accession>
<dbReference type="Proteomes" id="UP000032232">
    <property type="component" value="Unassembled WGS sequence"/>
</dbReference>
<feature type="transmembrane region" description="Helical" evidence="1">
    <location>
        <begin position="131"/>
        <end position="153"/>
    </location>
</feature>
<dbReference type="AlphaFoldDB" id="A0A0D1EQJ6"/>
<feature type="transmembrane region" description="Helical" evidence="1">
    <location>
        <begin position="31"/>
        <end position="51"/>
    </location>
</feature>
<reference evidence="2 3" key="1">
    <citation type="submission" date="2015-02" db="EMBL/GenBank/DDBJ databases">
        <title>Genome Sequence of Jannaschia aquimarina DSM28248, a member of the Roseobacter clade.</title>
        <authorList>
            <person name="Voget S."/>
            <person name="Daniel R."/>
        </authorList>
    </citation>
    <scope>NUCLEOTIDE SEQUENCE [LARGE SCALE GENOMIC DNA]</scope>
    <source>
        <strain evidence="2 3">GSW-M26</strain>
    </source>
</reference>
<feature type="transmembrane region" description="Helical" evidence="1">
    <location>
        <begin position="159"/>
        <end position="181"/>
    </location>
</feature>